<feature type="domain" description="Protein kinase" evidence="1">
    <location>
        <begin position="1"/>
        <end position="251"/>
    </location>
</feature>
<dbReference type="PROSITE" id="PS50011">
    <property type="entry name" value="PROTEIN_KINASE_DOM"/>
    <property type="match status" value="1"/>
</dbReference>
<dbReference type="Proteomes" id="UP000077266">
    <property type="component" value="Unassembled WGS sequence"/>
</dbReference>
<dbReference type="STRING" id="1314781.A0A165D8Y6"/>
<dbReference type="AlphaFoldDB" id="A0A165D8Y6"/>
<organism evidence="2 3">
    <name type="scientific">Exidia glandulosa HHB12029</name>
    <dbReference type="NCBI Taxonomy" id="1314781"/>
    <lineage>
        <taxon>Eukaryota</taxon>
        <taxon>Fungi</taxon>
        <taxon>Dikarya</taxon>
        <taxon>Basidiomycota</taxon>
        <taxon>Agaricomycotina</taxon>
        <taxon>Agaricomycetes</taxon>
        <taxon>Auriculariales</taxon>
        <taxon>Exidiaceae</taxon>
        <taxon>Exidia</taxon>
    </lineage>
</organism>
<sequence>MSRPVDHILDESTCLPRRVIGVGVPLWHYRTELELLEALDSITSTLGRLAAFGIVHHEISPHNVLIGRGVVKGLLLDLEFASIRDNRLLTLSDDRSSSPAAAANAQGHAIQNMLPESSGLRRTSLIATLHFVPSSVLKEERNKSPVLRTPEDDVESLYWVVGYTMLRMLFKKLPVPTNAQTPVTELYANLQRVLHTAFGAPDLEQLLESRRELSANPFEWIWLEVAVTDLLIRNTGDALYALLQAMTDPFTAPRDWGAVDRRRAQVLQAMESGHDLPAIARVPLVTLVDLERVVHAALNEERASVYSCSDL</sequence>
<proteinExistence type="predicted"/>
<dbReference type="InParanoid" id="A0A165D8Y6"/>
<name>A0A165D8Y6_EXIGL</name>
<dbReference type="OrthoDB" id="3271155at2759"/>
<gene>
    <name evidence="2" type="ORF">EXIGLDRAFT_727716</name>
</gene>
<keyword evidence="3" id="KW-1185">Reference proteome</keyword>
<dbReference type="GO" id="GO:0005524">
    <property type="term" value="F:ATP binding"/>
    <property type="evidence" value="ECO:0007669"/>
    <property type="project" value="InterPro"/>
</dbReference>
<protein>
    <recommendedName>
        <fullName evidence="1">Protein kinase domain-containing protein</fullName>
    </recommendedName>
</protein>
<accession>A0A165D8Y6</accession>
<dbReference type="GO" id="GO:0004672">
    <property type="term" value="F:protein kinase activity"/>
    <property type="evidence" value="ECO:0007669"/>
    <property type="project" value="InterPro"/>
</dbReference>
<dbReference type="Gene3D" id="1.10.510.10">
    <property type="entry name" value="Transferase(Phosphotransferase) domain 1"/>
    <property type="match status" value="1"/>
</dbReference>
<dbReference type="InterPro" id="IPR000719">
    <property type="entry name" value="Prot_kinase_dom"/>
</dbReference>
<dbReference type="EMBL" id="KV426244">
    <property type="protein sequence ID" value="KZV84025.1"/>
    <property type="molecule type" value="Genomic_DNA"/>
</dbReference>
<evidence type="ECO:0000313" key="2">
    <source>
        <dbReference type="EMBL" id="KZV84025.1"/>
    </source>
</evidence>
<dbReference type="InterPro" id="IPR011009">
    <property type="entry name" value="Kinase-like_dom_sf"/>
</dbReference>
<dbReference type="Pfam" id="PF17667">
    <property type="entry name" value="Pkinase_fungal"/>
    <property type="match status" value="1"/>
</dbReference>
<reference evidence="2 3" key="1">
    <citation type="journal article" date="2016" name="Mol. Biol. Evol.">
        <title>Comparative Genomics of Early-Diverging Mushroom-Forming Fungi Provides Insights into the Origins of Lignocellulose Decay Capabilities.</title>
        <authorList>
            <person name="Nagy L.G."/>
            <person name="Riley R."/>
            <person name="Tritt A."/>
            <person name="Adam C."/>
            <person name="Daum C."/>
            <person name="Floudas D."/>
            <person name="Sun H."/>
            <person name="Yadav J.S."/>
            <person name="Pangilinan J."/>
            <person name="Larsson K.H."/>
            <person name="Matsuura K."/>
            <person name="Barry K."/>
            <person name="Labutti K."/>
            <person name="Kuo R."/>
            <person name="Ohm R.A."/>
            <person name="Bhattacharya S.S."/>
            <person name="Shirouzu T."/>
            <person name="Yoshinaga Y."/>
            <person name="Martin F.M."/>
            <person name="Grigoriev I.V."/>
            <person name="Hibbett D.S."/>
        </authorList>
    </citation>
    <scope>NUCLEOTIDE SEQUENCE [LARGE SCALE GENOMIC DNA]</scope>
    <source>
        <strain evidence="2 3">HHB12029</strain>
    </source>
</reference>
<dbReference type="InterPro" id="IPR040976">
    <property type="entry name" value="Pkinase_fungal"/>
</dbReference>
<evidence type="ECO:0000259" key="1">
    <source>
        <dbReference type="PROSITE" id="PS50011"/>
    </source>
</evidence>
<evidence type="ECO:0000313" key="3">
    <source>
        <dbReference type="Proteomes" id="UP000077266"/>
    </source>
</evidence>
<dbReference type="SUPFAM" id="SSF56112">
    <property type="entry name" value="Protein kinase-like (PK-like)"/>
    <property type="match status" value="1"/>
</dbReference>